<reference evidence="5 6" key="1">
    <citation type="submission" date="2024-06" db="EMBL/GenBank/DDBJ databases">
        <title>The Natural Products Discovery Center: Release of the First 8490 Sequenced Strains for Exploring Actinobacteria Biosynthetic Diversity.</title>
        <authorList>
            <person name="Kalkreuter E."/>
            <person name="Kautsar S.A."/>
            <person name="Yang D."/>
            <person name="Bader C.D."/>
            <person name="Teijaro C.N."/>
            <person name="Fluegel L."/>
            <person name="Davis C.M."/>
            <person name="Simpson J.R."/>
            <person name="Lauterbach L."/>
            <person name="Steele A.D."/>
            <person name="Gui C."/>
            <person name="Meng S."/>
            <person name="Li G."/>
            <person name="Viehrig K."/>
            <person name="Ye F."/>
            <person name="Su P."/>
            <person name="Kiefer A.F."/>
            <person name="Nichols A."/>
            <person name="Cepeda A.J."/>
            <person name="Yan W."/>
            <person name="Fan B."/>
            <person name="Jiang Y."/>
            <person name="Adhikari A."/>
            <person name="Zheng C.-J."/>
            <person name="Schuster L."/>
            <person name="Cowan T.M."/>
            <person name="Smanski M.J."/>
            <person name="Chevrette M.G."/>
            <person name="De Carvalho L.P.S."/>
            <person name="Shen B."/>
        </authorList>
    </citation>
    <scope>NUCLEOTIDE SEQUENCE [LARGE SCALE GENOMIC DNA]</scope>
    <source>
        <strain evidence="5 6">NPDC005137</strain>
    </source>
</reference>
<evidence type="ECO:0000256" key="1">
    <source>
        <dbReference type="ARBA" id="ARBA00022729"/>
    </source>
</evidence>
<dbReference type="InterPro" id="IPR000413">
    <property type="entry name" value="Integrin_alpha"/>
</dbReference>
<name>A0ABV2UEM3_9ACTN</name>
<dbReference type="RefSeq" id="WP_356711008.1">
    <property type="nucleotide sequence ID" value="NZ_JBEXIP010000021.1"/>
</dbReference>
<evidence type="ECO:0000256" key="3">
    <source>
        <dbReference type="ARBA" id="ARBA00022801"/>
    </source>
</evidence>
<keyword evidence="2" id="KW-0677">Repeat</keyword>
<evidence type="ECO:0000313" key="5">
    <source>
        <dbReference type="EMBL" id="MET8435916.1"/>
    </source>
</evidence>
<protein>
    <submittedName>
        <fullName evidence="5">FG-GAP repeat protein</fullName>
    </submittedName>
</protein>
<keyword evidence="4" id="KW-0325">Glycoprotein</keyword>
<dbReference type="InterPro" id="IPR013517">
    <property type="entry name" value="FG-GAP"/>
</dbReference>
<dbReference type="InterPro" id="IPR013519">
    <property type="entry name" value="Int_alpha_beta-p"/>
</dbReference>
<proteinExistence type="predicted"/>
<dbReference type="PANTHER" id="PTHR23221">
    <property type="entry name" value="GLYCOSYLPHOSPHATIDYLINOSITOL PHOSPHOLIPASE D"/>
    <property type="match status" value="1"/>
</dbReference>
<dbReference type="SMART" id="SM00191">
    <property type="entry name" value="Int_alpha"/>
    <property type="match status" value="6"/>
</dbReference>
<keyword evidence="1" id="KW-0732">Signal</keyword>
<dbReference type="Proteomes" id="UP001550044">
    <property type="component" value="Unassembled WGS sequence"/>
</dbReference>
<dbReference type="SUPFAM" id="SSF69318">
    <property type="entry name" value="Integrin alpha N-terminal domain"/>
    <property type="match status" value="1"/>
</dbReference>
<evidence type="ECO:0000256" key="2">
    <source>
        <dbReference type="ARBA" id="ARBA00022737"/>
    </source>
</evidence>
<dbReference type="EMBL" id="JBEXIP010000021">
    <property type="protein sequence ID" value="MET8435916.1"/>
    <property type="molecule type" value="Genomic_DNA"/>
</dbReference>
<accession>A0ABV2UEM3</accession>
<dbReference type="PANTHER" id="PTHR23221:SF7">
    <property type="entry name" value="PHOSPHATIDYLINOSITOL-GLYCAN-SPECIFIC PHOSPHOLIPASE D"/>
    <property type="match status" value="1"/>
</dbReference>
<dbReference type="InterPro" id="IPR028994">
    <property type="entry name" value="Integrin_alpha_N"/>
</dbReference>
<evidence type="ECO:0000256" key="4">
    <source>
        <dbReference type="ARBA" id="ARBA00023180"/>
    </source>
</evidence>
<keyword evidence="3" id="KW-0378">Hydrolase</keyword>
<dbReference type="Pfam" id="PF01839">
    <property type="entry name" value="FG-GAP"/>
    <property type="match status" value="5"/>
</dbReference>
<keyword evidence="6" id="KW-1185">Reference proteome</keyword>
<dbReference type="Gene3D" id="2.130.10.130">
    <property type="entry name" value="Integrin alpha, N-terminal"/>
    <property type="match status" value="3"/>
</dbReference>
<dbReference type="PRINTS" id="PR01185">
    <property type="entry name" value="INTEGRINA"/>
</dbReference>
<gene>
    <name evidence="5" type="ORF">ABZV61_24625</name>
</gene>
<sequence length="447" mass="44528">MPVLIAGLTPLLASPAGAVGAKYADDFNGDGYRDLAIGTPYGAPNGVDRAGFVSVVYGSAAGLGPSEPAVISQNSAGIPGAAEADDNFGRAFTSADLDADGYADLVVGTPNEDVGTVRDQGATTILWGSRTGLSGGAGVADHAAVIDGYFGDVLAAGDFTGDGYPDLAVAQRDYTLRLYKGPFTRTGAPKAVITKKLTIGADKAIAGKINKTGGVDLVTVNSKTTQVLLGTSTGFSATGKTMTGGESATVGDFDKDGYGDVAVGRGWADVAGVTAAGRVGVAYGSSSGLSTTRSTWSISQSSAGLPGTPEEYDHFGSDVSAGDVTGDGYADLLVGVSSENNRGGATVLEGSATGLNGSGAWWLSPDAAGMPHAYGTDFGNSVRVRDTNGDGRPDTAIGDCSANGWRGAVWSLPSNATGPVTTGSKIISAPGTSAGSDLSTEFGFLLG</sequence>
<comment type="caution">
    <text evidence="5">The sequence shown here is derived from an EMBL/GenBank/DDBJ whole genome shotgun (WGS) entry which is preliminary data.</text>
</comment>
<organism evidence="5 6">
    <name type="scientific">Streptomyces sp. 900116325</name>
    <dbReference type="NCBI Taxonomy" id="3154295"/>
    <lineage>
        <taxon>Bacteria</taxon>
        <taxon>Bacillati</taxon>
        <taxon>Actinomycetota</taxon>
        <taxon>Actinomycetes</taxon>
        <taxon>Kitasatosporales</taxon>
        <taxon>Streptomycetaceae</taxon>
        <taxon>Streptomyces</taxon>
    </lineage>
</organism>
<evidence type="ECO:0000313" key="6">
    <source>
        <dbReference type="Proteomes" id="UP001550044"/>
    </source>
</evidence>